<dbReference type="EMBL" id="CP014145">
    <property type="protein sequence ID" value="AMB59670.1"/>
    <property type="molecule type" value="Genomic_DNA"/>
</dbReference>
<accession>A0A109QXB4</accession>
<gene>
    <name evidence="2" type="ORF">AWU67_13240</name>
</gene>
<evidence type="ECO:0000259" key="1">
    <source>
        <dbReference type="Pfam" id="PF12697"/>
    </source>
</evidence>
<dbReference type="SUPFAM" id="SSF53474">
    <property type="entry name" value="alpha/beta-Hydrolases"/>
    <property type="match status" value="1"/>
</dbReference>
<dbReference type="InterPro" id="IPR050228">
    <property type="entry name" value="Carboxylesterase_BioH"/>
</dbReference>
<keyword evidence="3" id="KW-1185">Reference proteome</keyword>
<reference evidence="3" key="2">
    <citation type="submission" date="2016-01" db="EMBL/GenBank/DDBJ databases">
        <title>First complete genome sequence of a species in the genus Microterricola, an extremophilic cold active enzyme producing strain ERGS5:02 isolated from Sikkim Himalaya.</title>
        <authorList>
            <person name="Kumar R."/>
            <person name="Singh D."/>
            <person name="Swarnkar M.K."/>
        </authorList>
    </citation>
    <scope>NUCLEOTIDE SEQUENCE [LARGE SCALE GENOMIC DNA]</scope>
    <source>
        <strain evidence="3">ERGS5:02</strain>
    </source>
</reference>
<protein>
    <submittedName>
        <fullName evidence="2">Alpha/beta hydrolase</fullName>
    </submittedName>
</protein>
<organism evidence="2 3">
    <name type="scientific">Microterricola viridarii</name>
    <dbReference type="NCBI Taxonomy" id="412690"/>
    <lineage>
        <taxon>Bacteria</taxon>
        <taxon>Bacillati</taxon>
        <taxon>Actinomycetota</taxon>
        <taxon>Actinomycetes</taxon>
        <taxon>Micrococcales</taxon>
        <taxon>Microbacteriaceae</taxon>
        <taxon>Microterricola</taxon>
    </lineage>
</organism>
<evidence type="ECO:0000313" key="3">
    <source>
        <dbReference type="Proteomes" id="UP000058305"/>
    </source>
</evidence>
<dbReference type="AlphaFoldDB" id="A0A109QXB4"/>
<dbReference type="GO" id="GO:0016787">
    <property type="term" value="F:hydrolase activity"/>
    <property type="evidence" value="ECO:0007669"/>
    <property type="project" value="UniProtKB-KW"/>
</dbReference>
<dbReference type="OrthoDB" id="3810256at2"/>
<keyword evidence="2" id="KW-0378">Hydrolase</keyword>
<dbReference type="Proteomes" id="UP000058305">
    <property type="component" value="Chromosome"/>
</dbReference>
<dbReference type="InterPro" id="IPR029058">
    <property type="entry name" value="AB_hydrolase_fold"/>
</dbReference>
<name>A0A109QXB4_9MICO</name>
<dbReference type="PANTHER" id="PTHR43194">
    <property type="entry name" value="HYDROLASE ALPHA/BETA FOLD FAMILY"/>
    <property type="match status" value="1"/>
</dbReference>
<dbReference type="RefSeq" id="WP_067229951.1">
    <property type="nucleotide sequence ID" value="NZ_CP014145.1"/>
</dbReference>
<feature type="domain" description="AB hydrolase-1" evidence="1">
    <location>
        <begin position="23"/>
        <end position="270"/>
    </location>
</feature>
<dbReference type="Gene3D" id="3.40.50.1820">
    <property type="entry name" value="alpha/beta hydrolase"/>
    <property type="match status" value="1"/>
</dbReference>
<proteinExistence type="predicted"/>
<sequence>MSSLTEHEQHEVARANESAARPVVFIHGLWLLSSSWQKWRDLFEANGYVTLAPGWPDDPETVELAREEPEVFAKKMVKHVTEHYLEAISALTQQPVVIGHSFGGLIAQKIAGEGAASSTVSIDNAPFQGVLTLPRASLKSAFPVLKNPANVNRAVSLTFDEFKFGWANNVDEAEARELYENYHVPAAGLPLFQAATANLNPFAETKVDTKADARGPLLLISGENDNTVPPAIVHSSYELQSKNPGVTELVTIPGRGHSLTIDSGWREVADEALAFAQKYSPPLD</sequence>
<evidence type="ECO:0000313" key="2">
    <source>
        <dbReference type="EMBL" id="AMB59670.1"/>
    </source>
</evidence>
<dbReference type="Pfam" id="PF12697">
    <property type="entry name" value="Abhydrolase_6"/>
    <property type="match status" value="1"/>
</dbReference>
<dbReference type="InterPro" id="IPR000073">
    <property type="entry name" value="AB_hydrolase_1"/>
</dbReference>
<dbReference type="KEGG" id="mvd:AWU67_13240"/>
<dbReference type="PANTHER" id="PTHR43194:SF2">
    <property type="entry name" value="PEROXISOMAL MEMBRANE PROTEIN LPX1"/>
    <property type="match status" value="1"/>
</dbReference>
<reference evidence="2 3" key="1">
    <citation type="journal article" date="2016" name="J. Biotechnol.">
        <title>First complete genome sequence of a species in the genus Microterricola, an extremophilic cold active enzyme producing bacterial strain ERGS5:02 isolated from Sikkim Himalaya.</title>
        <authorList>
            <person name="Himanshu"/>
            <person name="Swarnkar M.K."/>
            <person name="Singh D."/>
            <person name="Kumar R."/>
        </authorList>
    </citation>
    <scope>NUCLEOTIDE SEQUENCE [LARGE SCALE GENOMIC DNA]</scope>
    <source>
        <strain evidence="2 3">ERGS5:02</strain>
    </source>
</reference>